<protein>
    <submittedName>
        <fullName evidence="9">Uncharacterized protein</fullName>
    </submittedName>
</protein>
<dbReference type="Pfam" id="PF16653">
    <property type="entry name" value="Sacchrp_dh_C"/>
    <property type="match status" value="1"/>
</dbReference>
<dbReference type="SUPFAM" id="SSF52283">
    <property type="entry name" value="Formate/glycerate dehydrogenase catalytic domain-like"/>
    <property type="match status" value="1"/>
</dbReference>
<comment type="pathway">
    <text evidence="1">Amino-acid degradation; L-lysine degradation via saccharopine pathway; glutaryl-CoA from L-lysine: step 1/6.</text>
</comment>
<evidence type="ECO:0000256" key="2">
    <source>
        <dbReference type="ARBA" id="ARBA00004720"/>
    </source>
</evidence>
<dbReference type="GO" id="GO:0005737">
    <property type="term" value="C:cytoplasm"/>
    <property type="evidence" value="ECO:0007669"/>
    <property type="project" value="TreeGrafter"/>
</dbReference>
<dbReference type="Pfam" id="PF03435">
    <property type="entry name" value="Sacchrp_dh_NADP"/>
    <property type="match status" value="1"/>
</dbReference>
<dbReference type="Gene3D" id="1.10.1870.10">
    <property type="entry name" value="Domain 3, Saccharopine reductase"/>
    <property type="match status" value="1"/>
</dbReference>
<dbReference type="GO" id="GO:0033512">
    <property type="term" value="P:L-lysine catabolic process to acetyl-CoA via saccharopine"/>
    <property type="evidence" value="ECO:0007669"/>
    <property type="project" value="UniProtKB-UniPathway"/>
</dbReference>
<dbReference type="SUPFAM" id="SSF51735">
    <property type="entry name" value="NAD(P)-binding Rossmann-fold domains"/>
    <property type="match status" value="1"/>
</dbReference>
<dbReference type="eggNOG" id="KOG0172">
    <property type="taxonomic scope" value="Eukaryota"/>
</dbReference>
<dbReference type="SUPFAM" id="SSF55347">
    <property type="entry name" value="Glyceraldehyde-3-phosphate dehydrogenase-like, C-terminal domain"/>
    <property type="match status" value="1"/>
</dbReference>
<proteinExistence type="inferred from homology"/>
<evidence type="ECO:0000256" key="3">
    <source>
        <dbReference type="ARBA" id="ARBA00023002"/>
    </source>
</evidence>
<dbReference type="CDD" id="cd12189">
    <property type="entry name" value="LKR_SDH_like"/>
    <property type="match status" value="1"/>
</dbReference>
<dbReference type="GeneID" id="20668752"/>
<reference evidence="9 10" key="1">
    <citation type="journal article" date="2012" name="New Phytol.">
        <title>Insight into trade-off between wood decay and parasitism from the genome of a fungal forest pathogen.</title>
        <authorList>
            <person name="Olson A."/>
            <person name="Aerts A."/>
            <person name="Asiegbu F."/>
            <person name="Belbahri L."/>
            <person name="Bouzid O."/>
            <person name="Broberg A."/>
            <person name="Canback B."/>
            <person name="Coutinho P.M."/>
            <person name="Cullen D."/>
            <person name="Dalman K."/>
            <person name="Deflorio G."/>
            <person name="van Diepen L.T."/>
            <person name="Dunand C."/>
            <person name="Duplessis S."/>
            <person name="Durling M."/>
            <person name="Gonthier P."/>
            <person name="Grimwood J."/>
            <person name="Fossdal C.G."/>
            <person name="Hansson D."/>
            <person name="Henrissat B."/>
            <person name="Hietala A."/>
            <person name="Himmelstrand K."/>
            <person name="Hoffmeister D."/>
            <person name="Hogberg N."/>
            <person name="James T.Y."/>
            <person name="Karlsson M."/>
            <person name="Kohler A."/>
            <person name="Kues U."/>
            <person name="Lee Y.H."/>
            <person name="Lin Y.C."/>
            <person name="Lind M."/>
            <person name="Lindquist E."/>
            <person name="Lombard V."/>
            <person name="Lucas S."/>
            <person name="Lunden K."/>
            <person name="Morin E."/>
            <person name="Murat C."/>
            <person name="Park J."/>
            <person name="Raffaello T."/>
            <person name="Rouze P."/>
            <person name="Salamov A."/>
            <person name="Schmutz J."/>
            <person name="Solheim H."/>
            <person name="Stahlberg J."/>
            <person name="Velez H."/>
            <person name="de Vries R.P."/>
            <person name="Wiebenga A."/>
            <person name="Woodward S."/>
            <person name="Yakovlev I."/>
            <person name="Garbelotto M."/>
            <person name="Martin F."/>
            <person name="Grigoriev I.V."/>
            <person name="Stenlid J."/>
        </authorList>
    </citation>
    <scope>NUCLEOTIDE SEQUENCE [LARGE SCALE GENOMIC DNA]</scope>
    <source>
        <strain evidence="9 10">TC 32-1</strain>
    </source>
</reference>
<dbReference type="SMART" id="SM01003">
    <property type="entry name" value="AlaDh_PNT_N"/>
    <property type="match status" value="1"/>
</dbReference>
<dbReference type="UniPathway" id="UPA00868">
    <property type="reaction ID" value="UER00835"/>
</dbReference>
<dbReference type="EMBL" id="KI925459">
    <property type="protein sequence ID" value="ETW80564.1"/>
    <property type="molecule type" value="Genomic_DNA"/>
</dbReference>
<feature type="non-terminal residue" evidence="9">
    <location>
        <position position="1"/>
    </location>
</feature>
<dbReference type="InterPro" id="IPR032095">
    <property type="entry name" value="Sacchrp_dh-like_C"/>
</dbReference>
<dbReference type="InterPro" id="IPR051168">
    <property type="entry name" value="AASS"/>
</dbReference>
<dbReference type="SMART" id="SM01002">
    <property type="entry name" value="AlaDh_PNT_C"/>
    <property type="match status" value="1"/>
</dbReference>
<dbReference type="PANTHER" id="PTHR11133">
    <property type="entry name" value="SACCHAROPINE DEHYDROGENASE"/>
    <property type="match status" value="1"/>
</dbReference>
<comment type="pathway">
    <text evidence="2">Amino-acid degradation; L-lysine degradation via saccharopine pathway; glutaryl-CoA from L-lysine: step 2/6.</text>
</comment>
<evidence type="ECO:0000259" key="7">
    <source>
        <dbReference type="SMART" id="SM01002"/>
    </source>
</evidence>
<accession>W4K489</accession>
<dbReference type="OrthoDB" id="10059875at2759"/>
<sequence length="931" mass="98416">EDPARVWERRAPLTPTEVAQLTADGVRVLIQPSARRVFPMADYISAGAETHPTLEPAHIVLGVKEPPLATLLTSPLPSPLPHPAPAALVPRTHVMFSHTIKGQPYNMPLLSRFLAGGSAHPGLEPRLVDYELLTDAEGRRTTAFGWFAGVAGALESLSAMAHTHLERGVASPFLYTPRPHSSPTIDALRASLRVVGDQIRAYGTPESLGPCVIGITGSGNVTQGVLSILSELPVVDVRPEQLPALLAQQVYVVHATPETYLARKDGGAYDRADYYAHPEAYQSEFHTKIVPYLTLLLNGAGWAPAFPRLLTAAQLPLAQRLAAIGDISCDLGGALEFVDRATTLDAPTYAVGAGGVAVMSVDILPASLPRDASAAFGARVVRYVRALVDEYRGGGDGNGSEEIGEALGRASVAQGGKVREGFERLDEKVRAWRAGEEASRAEGEKAAVAVAVPGRKKRVLVLGSGMVAGPAVDELAETGDVEVVVASNSLAEAMQLVVRHANARALEVDMADSAHIDALVGEADVVISLLPAPFHPSVAEMCIAHKKHLVTASYISPAMRALHTRHSTPCAPSALAADVLLLNEIGLDPGIDHCSAHALLARLRADGKRVVAFTSFCGGLPAPEAAEGVPLGYKFSWSPRGVLRAAGEGARFRLGGKNWEVPGERMLLEHFPDVPVSNVLKLEGLANRDSLPYAETYALGDVSKLRTMLRGTLRYPGFAALMHSFKAIGLLEATEPIVINEWTDLVRNALAQKLGTPVPAGPASLLSALSDALPAQHVSALVDALQWLALVPAMPSSAHAPASASTAAPPRIPRAPLPPADLLALYLAHALRYEPHERDLVLLAHEVVVRPAHAPVDADAEEEVHTSTLVVYGDARASAMARTVGLPVALAARRVLDGAVRVRGVRGPTAEAAVWRGVLEGLEARGLGVRE</sequence>
<feature type="domain" description="Alanine dehydrogenase/pyridine nucleotide transhydrogenase NAD(H)-binding" evidence="7">
    <location>
        <begin position="188"/>
        <end position="360"/>
    </location>
</feature>
<dbReference type="Proteomes" id="UP000030671">
    <property type="component" value="Unassembled WGS sequence"/>
</dbReference>
<evidence type="ECO:0000256" key="5">
    <source>
        <dbReference type="ARBA" id="ARBA00023268"/>
    </source>
</evidence>
<evidence type="ECO:0000313" key="9">
    <source>
        <dbReference type="EMBL" id="ETW80564.1"/>
    </source>
</evidence>
<evidence type="ECO:0000256" key="1">
    <source>
        <dbReference type="ARBA" id="ARBA00004682"/>
    </source>
</evidence>
<dbReference type="KEGG" id="hir:HETIRDRAFT_235542"/>
<dbReference type="InterPro" id="IPR036291">
    <property type="entry name" value="NAD(P)-bd_dom_sf"/>
</dbReference>
<comment type="similarity">
    <text evidence="6">In the C-terminal section; belongs to the saccharopine dehydrogenase family.</text>
</comment>
<dbReference type="HOGENOM" id="CLU_005231_0_1_1"/>
<evidence type="ECO:0000256" key="6">
    <source>
        <dbReference type="ARBA" id="ARBA00025744"/>
    </source>
</evidence>
<dbReference type="AlphaFoldDB" id="W4K489"/>
<feature type="domain" description="Alanine dehydrogenase/pyridine nucleotide transhydrogenase N-terminal" evidence="8">
    <location>
        <begin position="4"/>
        <end position="151"/>
    </location>
</feature>
<organism evidence="9 10">
    <name type="scientific">Heterobasidion irregulare (strain TC 32-1)</name>
    <dbReference type="NCBI Taxonomy" id="747525"/>
    <lineage>
        <taxon>Eukaryota</taxon>
        <taxon>Fungi</taxon>
        <taxon>Dikarya</taxon>
        <taxon>Basidiomycota</taxon>
        <taxon>Agaricomycotina</taxon>
        <taxon>Agaricomycetes</taxon>
        <taxon>Russulales</taxon>
        <taxon>Bondarzewiaceae</taxon>
        <taxon>Heterobasidion</taxon>
        <taxon>Heterobasidion annosum species complex</taxon>
    </lineage>
</organism>
<dbReference type="Gene3D" id="3.30.360.10">
    <property type="entry name" value="Dihydrodipicolinate Reductase, domain 2"/>
    <property type="match status" value="1"/>
</dbReference>
<evidence type="ECO:0000313" key="10">
    <source>
        <dbReference type="Proteomes" id="UP000030671"/>
    </source>
</evidence>
<keyword evidence="5" id="KW-0511">Multifunctional enzyme</keyword>
<dbReference type="InterPro" id="IPR005097">
    <property type="entry name" value="Sacchrp_dh_NADP-bd"/>
</dbReference>
<dbReference type="InterPro" id="IPR007698">
    <property type="entry name" value="AlaDH/PNT_NAD(H)-bd"/>
</dbReference>
<dbReference type="GO" id="GO:0019878">
    <property type="term" value="P:lysine biosynthetic process via aminoadipic acid"/>
    <property type="evidence" value="ECO:0007669"/>
    <property type="project" value="TreeGrafter"/>
</dbReference>
<dbReference type="Gene3D" id="3.40.50.720">
    <property type="entry name" value="NAD(P)-binding Rossmann-like Domain"/>
    <property type="match status" value="4"/>
</dbReference>
<dbReference type="InParanoid" id="W4K489"/>
<keyword evidence="4" id="KW-0457">Lysine biosynthesis</keyword>
<dbReference type="Pfam" id="PF05222">
    <property type="entry name" value="AlaDh_PNT_N"/>
    <property type="match status" value="1"/>
</dbReference>
<keyword evidence="4" id="KW-0028">Amino-acid biosynthesis</keyword>
<keyword evidence="3" id="KW-0560">Oxidoreductase</keyword>
<gene>
    <name evidence="9" type="ORF">HETIRDRAFT_235542</name>
</gene>
<dbReference type="STRING" id="747525.W4K489"/>
<dbReference type="PANTHER" id="PTHR11133:SF22">
    <property type="entry name" value="ALPHA-AMINOADIPIC SEMIALDEHYDE SYNTHASE, MITOCHONDRIAL"/>
    <property type="match status" value="1"/>
</dbReference>
<feature type="non-terminal residue" evidence="9">
    <location>
        <position position="931"/>
    </location>
</feature>
<dbReference type="GO" id="GO:0004753">
    <property type="term" value="F:saccharopine dehydrogenase activity"/>
    <property type="evidence" value="ECO:0007669"/>
    <property type="project" value="TreeGrafter"/>
</dbReference>
<dbReference type="Pfam" id="PF01262">
    <property type="entry name" value="AlaDh_PNT_C"/>
    <property type="match status" value="1"/>
</dbReference>
<dbReference type="RefSeq" id="XP_009547297.1">
    <property type="nucleotide sequence ID" value="XM_009549002.1"/>
</dbReference>
<evidence type="ECO:0000259" key="8">
    <source>
        <dbReference type="SMART" id="SM01003"/>
    </source>
</evidence>
<evidence type="ECO:0000256" key="4">
    <source>
        <dbReference type="ARBA" id="ARBA00023154"/>
    </source>
</evidence>
<name>W4K489_HETIT</name>
<dbReference type="InterPro" id="IPR007886">
    <property type="entry name" value="AlaDH/PNT_N"/>
</dbReference>
<keyword evidence="10" id="KW-1185">Reference proteome</keyword>